<dbReference type="Pfam" id="PF12738">
    <property type="entry name" value="PTCB-BRCT"/>
    <property type="match status" value="1"/>
</dbReference>
<dbReference type="EMBL" id="NBXE01000032">
    <property type="protein sequence ID" value="RFA25339.1"/>
    <property type="molecule type" value="Genomic_DNA"/>
</dbReference>
<evidence type="ECO:0000256" key="2">
    <source>
        <dbReference type="ARBA" id="ARBA00022801"/>
    </source>
</evidence>
<feature type="region of interest" description="Disordered" evidence="4">
    <location>
        <begin position="213"/>
        <end position="245"/>
    </location>
</feature>
<reference evidence="6 7" key="1">
    <citation type="submission" date="2017-04" db="EMBL/GenBank/DDBJ databases">
        <title>Comparative genome analysis of Subtercola boreus.</title>
        <authorList>
            <person name="Cho Y.-J."/>
            <person name="Cho A."/>
            <person name="Kim O.-S."/>
            <person name="Lee J.-I."/>
        </authorList>
    </citation>
    <scope>NUCLEOTIDE SEQUENCE [LARGE SCALE GENOMIC DNA]</scope>
    <source>
        <strain evidence="6 7">P28004</strain>
    </source>
</reference>
<keyword evidence="3" id="KW-0269">Exonuclease</keyword>
<protein>
    <recommendedName>
        <fullName evidence="5">Exonuclease domain-containing protein</fullName>
    </recommendedName>
</protein>
<evidence type="ECO:0000256" key="3">
    <source>
        <dbReference type="ARBA" id="ARBA00022839"/>
    </source>
</evidence>
<dbReference type="InterPro" id="IPR029024">
    <property type="entry name" value="TerB-like"/>
</dbReference>
<dbReference type="Gene3D" id="3.40.50.10190">
    <property type="entry name" value="BRCT domain"/>
    <property type="match status" value="1"/>
</dbReference>
<keyword evidence="1" id="KW-0540">Nuclease</keyword>
<evidence type="ECO:0000256" key="4">
    <source>
        <dbReference type="SAM" id="MobiDB-lite"/>
    </source>
</evidence>
<dbReference type="GO" id="GO:0008408">
    <property type="term" value="F:3'-5' exonuclease activity"/>
    <property type="evidence" value="ECO:0007669"/>
    <property type="project" value="TreeGrafter"/>
</dbReference>
<dbReference type="PANTHER" id="PTHR30231:SF4">
    <property type="entry name" value="PROTEIN NEN2"/>
    <property type="match status" value="1"/>
</dbReference>
<dbReference type="SUPFAM" id="SSF53098">
    <property type="entry name" value="Ribonuclease H-like"/>
    <property type="match status" value="1"/>
</dbReference>
<evidence type="ECO:0000313" key="6">
    <source>
        <dbReference type="EMBL" id="RFA25339.1"/>
    </source>
</evidence>
<dbReference type="CDD" id="cd00027">
    <property type="entry name" value="BRCT"/>
    <property type="match status" value="1"/>
</dbReference>
<sequence>MGAFDFLSKLRQTVQQVVDYSARSTPTSSRPAYAVIDVETTGLSPKFGRVLELAVVRVDQNGNIVDEYVERFNPEGPVGATHIHGIRDSDVASSPVFHEVSATIIERLRGLPVIAHNANFDLAFLHAELAAAGWTVPPISFYCTLRGSYDYLPHAERRRLTDCCSATGVPLRNAHSALGDARATAGLLSVYLARGGTVHTELAIASAKAAASTWPLGPGRSPLPRSQRSEHSRQPRPVRITPPRPRAPALLQQISALSIEAVLDEGVPAANTAYIELLLDALEDGEITDAEAAGLNDLRQAYSLSPANTSSIHEAVIVALDDGHVSNDERTELETLAQLLSVPPAKLRTVIDHADRARKERLGAGLRPLPTDWADGEPLRVGDRVAFTGCDEKQRNRLEQRAATLGVRVMNNVSKFTVVLVTDGSFDGSKQAKAREIGTRVVHPDKFDLLLNLDPPTFLGVRGSAVLSG</sequence>
<dbReference type="InterPro" id="IPR036397">
    <property type="entry name" value="RNaseH_sf"/>
</dbReference>
<evidence type="ECO:0000259" key="5">
    <source>
        <dbReference type="SMART" id="SM00479"/>
    </source>
</evidence>
<gene>
    <name evidence="6" type="ORF">B7R25_14190</name>
</gene>
<dbReference type="GO" id="GO:0005829">
    <property type="term" value="C:cytosol"/>
    <property type="evidence" value="ECO:0007669"/>
    <property type="project" value="TreeGrafter"/>
</dbReference>
<dbReference type="GO" id="GO:0003676">
    <property type="term" value="F:nucleic acid binding"/>
    <property type="evidence" value="ECO:0007669"/>
    <property type="project" value="InterPro"/>
</dbReference>
<dbReference type="Gene3D" id="3.30.420.10">
    <property type="entry name" value="Ribonuclease H-like superfamily/Ribonuclease H"/>
    <property type="match status" value="1"/>
</dbReference>
<evidence type="ECO:0000256" key="1">
    <source>
        <dbReference type="ARBA" id="ARBA00022722"/>
    </source>
</evidence>
<organism evidence="6 7">
    <name type="scientific">Subtercola boreus</name>
    <dbReference type="NCBI Taxonomy" id="120213"/>
    <lineage>
        <taxon>Bacteria</taxon>
        <taxon>Bacillati</taxon>
        <taxon>Actinomycetota</taxon>
        <taxon>Actinomycetes</taxon>
        <taxon>Micrococcales</taxon>
        <taxon>Microbacteriaceae</taxon>
        <taxon>Subtercola</taxon>
    </lineage>
</organism>
<dbReference type="SUPFAM" id="SSF52113">
    <property type="entry name" value="BRCT domain"/>
    <property type="match status" value="1"/>
</dbReference>
<comment type="caution">
    <text evidence="6">The sequence shown here is derived from an EMBL/GenBank/DDBJ whole genome shotgun (WGS) entry which is preliminary data.</text>
</comment>
<dbReference type="Pfam" id="PF00929">
    <property type="entry name" value="RNase_T"/>
    <property type="match status" value="1"/>
</dbReference>
<keyword evidence="2" id="KW-0378">Hydrolase</keyword>
<dbReference type="InterPro" id="IPR012337">
    <property type="entry name" value="RNaseH-like_sf"/>
</dbReference>
<dbReference type="SMART" id="SM00479">
    <property type="entry name" value="EXOIII"/>
    <property type="match status" value="1"/>
</dbReference>
<accession>A0A3E0W708</accession>
<dbReference type="PANTHER" id="PTHR30231">
    <property type="entry name" value="DNA POLYMERASE III SUBUNIT EPSILON"/>
    <property type="match status" value="1"/>
</dbReference>
<dbReference type="InterPro" id="IPR001357">
    <property type="entry name" value="BRCT_dom"/>
</dbReference>
<dbReference type="Proteomes" id="UP000257080">
    <property type="component" value="Unassembled WGS sequence"/>
</dbReference>
<name>A0A3E0W708_9MICO</name>
<dbReference type="FunFam" id="3.30.420.10:FF:000045">
    <property type="entry name" value="3'-5' exonuclease DinG"/>
    <property type="match status" value="1"/>
</dbReference>
<dbReference type="CDD" id="cd06127">
    <property type="entry name" value="DEDDh"/>
    <property type="match status" value="1"/>
</dbReference>
<evidence type="ECO:0000313" key="7">
    <source>
        <dbReference type="Proteomes" id="UP000257080"/>
    </source>
</evidence>
<dbReference type="AlphaFoldDB" id="A0A3E0W708"/>
<dbReference type="InterPro" id="IPR013520">
    <property type="entry name" value="Ribonucl_H"/>
</dbReference>
<dbReference type="InterPro" id="IPR036420">
    <property type="entry name" value="BRCT_dom_sf"/>
</dbReference>
<dbReference type="SUPFAM" id="SSF158682">
    <property type="entry name" value="TerB-like"/>
    <property type="match status" value="1"/>
</dbReference>
<proteinExistence type="predicted"/>
<feature type="domain" description="Exonuclease" evidence="5">
    <location>
        <begin position="32"/>
        <end position="197"/>
    </location>
</feature>